<dbReference type="InterPro" id="IPR037187">
    <property type="entry name" value="DnaK_N"/>
</dbReference>
<dbReference type="InterPro" id="IPR020458">
    <property type="entry name" value="Znf_DskA_TraR_CS"/>
</dbReference>
<feature type="domain" description="Zinc finger DksA/TraR C4-type" evidence="5">
    <location>
        <begin position="78"/>
        <end position="107"/>
    </location>
</feature>
<dbReference type="SUPFAM" id="SSF109635">
    <property type="entry name" value="DnaK suppressor protein DksA, alpha-hairpin domain"/>
    <property type="match status" value="1"/>
</dbReference>
<evidence type="ECO:0000256" key="1">
    <source>
        <dbReference type="ARBA" id="ARBA00022723"/>
    </source>
</evidence>
<feature type="zinc finger region" description="dksA C4-type" evidence="4">
    <location>
        <begin position="83"/>
        <end position="107"/>
    </location>
</feature>
<reference evidence="6" key="1">
    <citation type="journal article" date="2020" name="mSystems">
        <title>Genome- and Community-Level Interaction Insights into Carbon Utilization and Element Cycling Functions of Hydrothermarchaeota in Hydrothermal Sediment.</title>
        <authorList>
            <person name="Zhou Z."/>
            <person name="Liu Y."/>
            <person name="Xu W."/>
            <person name="Pan J."/>
            <person name="Luo Z.H."/>
            <person name="Li M."/>
        </authorList>
    </citation>
    <scope>NUCLEOTIDE SEQUENCE [LARGE SCALE GENOMIC DNA]</scope>
    <source>
        <strain evidence="6">SpSt-34</strain>
        <strain evidence="7">SpSt-69</strain>
    </source>
</reference>
<dbReference type="PROSITE" id="PS51128">
    <property type="entry name" value="ZF_DKSA_2"/>
    <property type="match status" value="1"/>
</dbReference>
<dbReference type="PROSITE" id="PS01102">
    <property type="entry name" value="ZF_DKSA_1"/>
    <property type="match status" value="1"/>
</dbReference>
<comment type="caution">
    <text evidence="6">The sequence shown here is derived from an EMBL/GenBank/DDBJ whole genome shotgun (WGS) entry which is preliminary data.</text>
</comment>
<keyword evidence="2" id="KW-0863">Zinc-finger</keyword>
<dbReference type="PANTHER" id="PTHR33823:SF4">
    <property type="entry name" value="GENERAL STRESS PROTEIN 16O"/>
    <property type="match status" value="1"/>
</dbReference>
<dbReference type="Gene3D" id="1.20.120.910">
    <property type="entry name" value="DksA, coiled-coil domain"/>
    <property type="match status" value="1"/>
</dbReference>
<accession>A0A7C2K5U1</accession>
<evidence type="ECO:0000313" key="7">
    <source>
        <dbReference type="EMBL" id="HGL16973.1"/>
    </source>
</evidence>
<sequence length="115" mass="13422">MDTQKFKEILLQEKAKILEILSTEKELTSKTQDEWSEPKDPEDLANLTMSDDLRKKIYDSEFQRLNEIEEALERIAMGKYGICERCGGTIEEERLELIPWTKYCSTCSKNIGRGR</sequence>
<keyword evidence="3" id="KW-0862">Zinc</keyword>
<dbReference type="GO" id="GO:0008270">
    <property type="term" value="F:zinc ion binding"/>
    <property type="evidence" value="ECO:0007669"/>
    <property type="project" value="UniProtKB-KW"/>
</dbReference>
<dbReference type="SUPFAM" id="SSF57716">
    <property type="entry name" value="Glucocorticoid receptor-like (DNA-binding domain)"/>
    <property type="match status" value="1"/>
</dbReference>
<proteinExistence type="predicted"/>
<name>A0A7C2K5U1_UNCW3</name>
<gene>
    <name evidence="6" type="ORF">ENQ77_07445</name>
    <name evidence="7" type="ORF">ENU66_01345</name>
</gene>
<evidence type="ECO:0000256" key="2">
    <source>
        <dbReference type="ARBA" id="ARBA00022771"/>
    </source>
</evidence>
<dbReference type="PANTHER" id="PTHR33823">
    <property type="entry name" value="RNA POLYMERASE-BINDING TRANSCRIPTION FACTOR DKSA-RELATED"/>
    <property type="match status" value="1"/>
</dbReference>
<dbReference type="EMBL" id="DSOL01000212">
    <property type="protein sequence ID" value="HEN28463.1"/>
    <property type="molecule type" value="Genomic_DNA"/>
</dbReference>
<evidence type="ECO:0000313" key="6">
    <source>
        <dbReference type="EMBL" id="HEN28463.1"/>
    </source>
</evidence>
<protein>
    <submittedName>
        <fullName evidence="6">TraR/DksA family transcriptional regulator</fullName>
    </submittedName>
</protein>
<evidence type="ECO:0000256" key="3">
    <source>
        <dbReference type="ARBA" id="ARBA00022833"/>
    </source>
</evidence>
<organism evidence="6">
    <name type="scientific">candidate division WOR-3 bacterium</name>
    <dbReference type="NCBI Taxonomy" id="2052148"/>
    <lineage>
        <taxon>Bacteria</taxon>
        <taxon>Bacteria division WOR-3</taxon>
    </lineage>
</organism>
<keyword evidence="1" id="KW-0479">Metal-binding</keyword>
<dbReference type="Pfam" id="PF01258">
    <property type="entry name" value="zf-dskA_traR"/>
    <property type="match status" value="1"/>
</dbReference>
<dbReference type="InterPro" id="IPR000962">
    <property type="entry name" value="Znf_DskA_TraR"/>
</dbReference>
<evidence type="ECO:0000259" key="5">
    <source>
        <dbReference type="Pfam" id="PF01258"/>
    </source>
</evidence>
<dbReference type="AlphaFoldDB" id="A0A7C2K5U1"/>
<evidence type="ECO:0000256" key="4">
    <source>
        <dbReference type="PROSITE-ProRule" id="PRU00510"/>
    </source>
</evidence>
<dbReference type="EMBL" id="DTDJ01000012">
    <property type="protein sequence ID" value="HGL16973.1"/>
    <property type="molecule type" value="Genomic_DNA"/>
</dbReference>